<keyword evidence="2" id="KW-1185">Reference proteome</keyword>
<evidence type="ECO:0000313" key="1">
    <source>
        <dbReference type="EMBL" id="KAI1876372.1"/>
    </source>
</evidence>
<comment type="caution">
    <text evidence="1">The sequence shown here is derived from an EMBL/GenBank/DDBJ whole genome shotgun (WGS) entry which is preliminary data.</text>
</comment>
<reference evidence="1" key="1">
    <citation type="submission" date="2021-03" db="EMBL/GenBank/DDBJ databases">
        <title>Revisited historic fungal species revealed as producer of novel bioactive compounds through whole genome sequencing and comparative genomics.</title>
        <authorList>
            <person name="Vignolle G.A."/>
            <person name="Hochenegger N."/>
            <person name="Mach R.L."/>
            <person name="Mach-Aigner A.R."/>
            <person name="Javad Rahimi M."/>
            <person name="Salim K.A."/>
            <person name="Chan C.M."/>
            <person name="Lim L.B.L."/>
            <person name="Cai F."/>
            <person name="Druzhinina I.S."/>
            <person name="U'Ren J.M."/>
            <person name="Derntl C."/>
        </authorList>
    </citation>
    <scope>NUCLEOTIDE SEQUENCE</scope>
    <source>
        <strain evidence="1">TUCIM 5799</strain>
    </source>
</reference>
<dbReference type="Proteomes" id="UP000829685">
    <property type="component" value="Unassembled WGS sequence"/>
</dbReference>
<evidence type="ECO:0000313" key="2">
    <source>
        <dbReference type="Proteomes" id="UP000829685"/>
    </source>
</evidence>
<organism evidence="1 2">
    <name type="scientific">Neoarthrinium moseri</name>
    <dbReference type="NCBI Taxonomy" id="1658444"/>
    <lineage>
        <taxon>Eukaryota</taxon>
        <taxon>Fungi</taxon>
        <taxon>Dikarya</taxon>
        <taxon>Ascomycota</taxon>
        <taxon>Pezizomycotina</taxon>
        <taxon>Sordariomycetes</taxon>
        <taxon>Xylariomycetidae</taxon>
        <taxon>Amphisphaeriales</taxon>
        <taxon>Apiosporaceae</taxon>
        <taxon>Neoarthrinium</taxon>
    </lineage>
</organism>
<protein>
    <submittedName>
        <fullName evidence="1">Uncharacterized protein</fullName>
    </submittedName>
</protein>
<gene>
    <name evidence="1" type="ORF">JX265_003898</name>
</gene>
<sequence length="120" mass="13653">MSTQSTEKGLDPEFRAQRLHGRVRKADSIALKKLQQTAWSMLDVDKQEKLKVVIHGILQVSLSARVNSLQPGETYDYNPMVNEAIRKAFEENIKIFTWKDKDGNDVSESSIDELMNMNGV</sequence>
<proteinExistence type="predicted"/>
<dbReference type="AlphaFoldDB" id="A0A9P9WRA2"/>
<dbReference type="EMBL" id="JAFIMR010000007">
    <property type="protein sequence ID" value="KAI1876372.1"/>
    <property type="molecule type" value="Genomic_DNA"/>
</dbReference>
<accession>A0A9P9WRA2</accession>
<name>A0A9P9WRA2_9PEZI</name>